<keyword evidence="3" id="KW-1185">Reference proteome</keyword>
<protein>
    <submittedName>
        <fullName evidence="1 2">Uncharacterized protein</fullName>
    </submittedName>
</protein>
<sequence length="69" mass="7812">MVASVVAFLSFTEHNHRLVEQNHFCAFSSKVCLIAPKSSKATIISKMLSWQETRSLRRWKCRVCGDGAI</sequence>
<reference evidence="1 3" key="2">
    <citation type="journal article" date="2018" name="Plant J.">
        <title>The Physcomitrella patens chromosome-scale assembly reveals moss genome structure and evolution.</title>
        <authorList>
            <person name="Lang D."/>
            <person name="Ullrich K.K."/>
            <person name="Murat F."/>
            <person name="Fuchs J."/>
            <person name="Jenkins J."/>
            <person name="Haas F.B."/>
            <person name="Piednoel M."/>
            <person name="Gundlach H."/>
            <person name="Van Bel M."/>
            <person name="Meyberg R."/>
            <person name="Vives C."/>
            <person name="Morata J."/>
            <person name="Symeonidi A."/>
            <person name="Hiss M."/>
            <person name="Muchero W."/>
            <person name="Kamisugi Y."/>
            <person name="Saleh O."/>
            <person name="Blanc G."/>
            <person name="Decker E.L."/>
            <person name="van Gessel N."/>
            <person name="Grimwood J."/>
            <person name="Hayes R.D."/>
            <person name="Graham S.W."/>
            <person name="Gunter L.E."/>
            <person name="McDaniel S.F."/>
            <person name="Hoernstein S.N.W."/>
            <person name="Larsson A."/>
            <person name="Li F.W."/>
            <person name="Perroud P.F."/>
            <person name="Phillips J."/>
            <person name="Ranjan P."/>
            <person name="Rokshar D.S."/>
            <person name="Rothfels C.J."/>
            <person name="Schneider L."/>
            <person name="Shu S."/>
            <person name="Stevenson D.W."/>
            <person name="Thummler F."/>
            <person name="Tillich M."/>
            <person name="Villarreal Aguilar J.C."/>
            <person name="Widiez T."/>
            <person name="Wong G.K."/>
            <person name="Wymore A."/>
            <person name="Zhang Y."/>
            <person name="Zimmer A.D."/>
            <person name="Quatrano R.S."/>
            <person name="Mayer K.F.X."/>
            <person name="Goodstein D."/>
            <person name="Casacuberta J.M."/>
            <person name="Vandepoele K."/>
            <person name="Reski R."/>
            <person name="Cuming A.C."/>
            <person name="Tuskan G.A."/>
            <person name="Maumus F."/>
            <person name="Salse J."/>
            <person name="Schmutz J."/>
            <person name="Rensing S.A."/>
        </authorList>
    </citation>
    <scope>NUCLEOTIDE SEQUENCE [LARGE SCALE GENOMIC DNA]</scope>
    <source>
        <strain evidence="2 3">cv. Gransden 2004</strain>
    </source>
</reference>
<proteinExistence type="predicted"/>
<organism evidence="1">
    <name type="scientific">Physcomitrium patens</name>
    <name type="common">Spreading-leaved earth moss</name>
    <name type="synonym">Physcomitrella patens</name>
    <dbReference type="NCBI Taxonomy" id="3218"/>
    <lineage>
        <taxon>Eukaryota</taxon>
        <taxon>Viridiplantae</taxon>
        <taxon>Streptophyta</taxon>
        <taxon>Embryophyta</taxon>
        <taxon>Bryophyta</taxon>
        <taxon>Bryophytina</taxon>
        <taxon>Bryopsida</taxon>
        <taxon>Funariidae</taxon>
        <taxon>Funariales</taxon>
        <taxon>Funariaceae</taxon>
        <taxon>Physcomitrium</taxon>
    </lineage>
</organism>
<accession>A0A2K1KC00</accession>
<dbReference type="EnsemblPlants" id="Pp3c7_17060V3.1">
    <property type="protein sequence ID" value="PAC:32924650.CDS.1"/>
    <property type="gene ID" value="Pp3c7_17060"/>
</dbReference>
<reference evidence="1 3" key="1">
    <citation type="journal article" date="2008" name="Science">
        <title>The Physcomitrella genome reveals evolutionary insights into the conquest of land by plants.</title>
        <authorList>
            <person name="Rensing S."/>
            <person name="Lang D."/>
            <person name="Zimmer A."/>
            <person name="Terry A."/>
            <person name="Salamov A."/>
            <person name="Shapiro H."/>
            <person name="Nishiyama T."/>
            <person name="Perroud P.-F."/>
            <person name="Lindquist E."/>
            <person name="Kamisugi Y."/>
            <person name="Tanahashi T."/>
            <person name="Sakakibara K."/>
            <person name="Fujita T."/>
            <person name="Oishi K."/>
            <person name="Shin-I T."/>
            <person name="Kuroki Y."/>
            <person name="Toyoda A."/>
            <person name="Suzuki Y."/>
            <person name="Hashimoto A."/>
            <person name="Yamaguchi K."/>
            <person name="Sugano A."/>
            <person name="Kohara Y."/>
            <person name="Fujiyama A."/>
            <person name="Anterola A."/>
            <person name="Aoki S."/>
            <person name="Ashton N."/>
            <person name="Barbazuk W.B."/>
            <person name="Barker E."/>
            <person name="Bennetzen J."/>
            <person name="Bezanilla M."/>
            <person name="Blankenship R."/>
            <person name="Cho S.H."/>
            <person name="Dutcher S."/>
            <person name="Estelle M."/>
            <person name="Fawcett J.A."/>
            <person name="Gundlach H."/>
            <person name="Hanada K."/>
            <person name="Heyl A."/>
            <person name="Hicks K.A."/>
            <person name="Hugh J."/>
            <person name="Lohr M."/>
            <person name="Mayer K."/>
            <person name="Melkozernov A."/>
            <person name="Murata T."/>
            <person name="Nelson D."/>
            <person name="Pils B."/>
            <person name="Prigge M."/>
            <person name="Reiss B."/>
            <person name="Renner T."/>
            <person name="Rombauts S."/>
            <person name="Rushton P."/>
            <person name="Sanderfoot A."/>
            <person name="Schween G."/>
            <person name="Shiu S.-H."/>
            <person name="Stueber K."/>
            <person name="Theodoulou F.L."/>
            <person name="Tu H."/>
            <person name="Van de Peer Y."/>
            <person name="Verrier P.J."/>
            <person name="Waters E."/>
            <person name="Wood A."/>
            <person name="Yang L."/>
            <person name="Cove D."/>
            <person name="Cuming A."/>
            <person name="Hasebe M."/>
            <person name="Lucas S."/>
            <person name="Mishler D.B."/>
            <person name="Reski R."/>
            <person name="Grigoriev I."/>
            <person name="Quatrano R.S."/>
            <person name="Boore J.L."/>
        </authorList>
    </citation>
    <scope>NUCLEOTIDE SEQUENCE [LARGE SCALE GENOMIC DNA]</scope>
    <source>
        <strain evidence="2 3">cv. Gransden 2004</strain>
    </source>
</reference>
<dbReference type="EMBL" id="ABEU02000007">
    <property type="protein sequence ID" value="PNR51292.1"/>
    <property type="molecule type" value="Genomic_DNA"/>
</dbReference>
<dbReference type="AlphaFoldDB" id="A0A2K1KC00"/>
<name>A0A2K1KC00_PHYPA</name>
<evidence type="ECO:0000313" key="2">
    <source>
        <dbReference type="EnsemblPlants" id="PAC:32924650.CDS.1"/>
    </source>
</evidence>
<evidence type="ECO:0000313" key="3">
    <source>
        <dbReference type="Proteomes" id="UP000006727"/>
    </source>
</evidence>
<evidence type="ECO:0000313" key="1">
    <source>
        <dbReference type="EMBL" id="PNR51292.1"/>
    </source>
</evidence>
<dbReference type="InParanoid" id="A0A2K1KC00"/>
<dbReference type="Gramene" id="Pp3c7_17060V3.1">
    <property type="protein sequence ID" value="PAC:32924650.CDS.1"/>
    <property type="gene ID" value="Pp3c7_17060"/>
</dbReference>
<dbReference type="Proteomes" id="UP000006727">
    <property type="component" value="Chromosome 7"/>
</dbReference>
<reference evidence="2" key="3">
    <citation type="submission" date="2020-12" db="UniProtKB">
        <authorList>
            <consortium name="EnsemblPlants"/>
        </authorList>
    </citation>
    <scope>IDENTIFICATION</scope>
</reference>
<gene>
    <name evidence="1" type="ORF">PHYPA_010478</name>
</gene>